<evidence type="ECO:0000313" key="2">
    <source>
        <dbReference type="EMBL" id="KAA6369852.1"/>
    </source>
</evidence>
<feature type="region of interest" description="Disordered" evidence="1">
    <location>
        <begin position="154"/>
        <end position="179"/>
    </location>
</feature>
<protein>
    <submittedName>
        <fullName evidence="2">Uncharacterized protein</fullName>
    </submittedName>
</protein>
<dbReference type="EMBL" id="SNRW01015956">
    <property type="protein sequence ID" value="KAA6369852.1"/>
    <property type="molecule type" value="Genomic_DNA"/>
</dbReference>
<name>A0A5J4UIY8_9EUKA</name>
<dbReference type="AlphaFoldDB" id="A0A5J4UIY8"/>
<comment type="caution">
    <text evidence="2">The sequence shown here is derived from an EMBL/GenBank/DDBJ whole genome shotgun (WGS) entry which is preliminary data.</text>
</comment>
<evidence type="ECO:0000313" key="3">
    <source>
        <dbReference type="Proteomes" id="UP000324800"/>
    </source>
</evidence>
<sequence>MLRVYGSRINISQEQGKKDRQINEKQLDNTEEEEEQAEKQHYIKIKITELMQPLKTQLNKTWLHNLKLDRAQLFQARWKKMKIKSLPLMEYRRSLKQGRQSEQWLQKEAQTPPMNPVRAQLLKPKQNKKLQQFQNQNTDEKRIRKVIKRQIKSQKPELRKKGRSESMIQQGKRARGRSTLKAFPEKETWSALFSFAPQGRENRIGELKFKIKFNGMGEKMKEYICMEDF</sequence>
<feature type="region of interest" description="Disordered" evidence="1">
    <location>
        <begin position="1"/>
        <end position="35"/>
    </location>
</feature>
<dbReference type="Proteomes" id="UP000324800">
    <property type="component" value="Unassembled WGS sequence"/>
</dbReference>
<accession>A0A5J4UIY8</accession>
<gene>
    <name evidence="2" type="ORF">EZS28_034620</name>
</gene>
<proteinExistence type="predicted"/>
<reference evidence="2 3" key="1">
    <citation type="submission" date="2019-03" db="EMBL/GenBank/DDBJ databases">
        <title>Single cell metagenomics reveals metabolic interactions within the superorganism composed of flagellate Streblomastix strix and complex community of Bacteroidetes bacteria on its surface.</title>
        <authorList>
            <person name="Treitli S.C."/>
            <person name="Kolisko M."/>
            <person name="Husnik F."/>
            <person name="Keeling P."/>
            <person name="Hampl V."/>
        </authorList>
    </citation>
    <scope>NUCLEOTIDE SEQUENCE [LARGE SCALE GENOMIC DNA]</scope>
    <source>
        <strain evidence="2">ST1C</strain>
    </source>
</reference>
<evidence type="ECO:0000256" key="1">
    <source>
        <dbReference type="SAM" id="MobiDB-lite"/>
    </source>
</evidence>
<feature type="compositionally biased region" description="Basic and acidic residues" evidence="1">
    <location>
        <begin position="15"/>
        <end position="28"/>
    </location>
</feature>
<organism evidence="2 3">
    <name type="scientific">Streblomastix strix</name>
    <dbReference type="NCBI Taxonomy" id="222440"/>
    <lineage>
        <taxon>Eukaryota</taxon>
        <taxon>Metamonada</taxon>
        <taxon>Preaxostyla</taxon>
        <taxon>Oxymonadida</taxon>
        <taxon>Streblomastigidae</taxon>
        <taxon>Streblomastix</taxon>
    </lineage>
</organism>